<keyword evidence="3" id="KW-0238">DNA-binding</keyword>
<dbReference type="AlphaFoldDB" id="A0A348WP88"/>
<dbReference type="Proteomes" id="UP000262878">
    <property type="component" value="Unassembled WGS sequence"/>
</dbReference>
<keyword evidence="2" id="KW-0805">Transcription regulation</keyword>
<dbReference type="Pfam" id="PF00126">
    <property type="entry name" value="HTH_1"/>
    <property type="match status" value="1"/>
</dbReference>
<dbReference type="FunFam" id="1.10.10.10:FF:000001">
    <property type="entry name" value="LysR family transcriptional regulator"/>
    <property type="match status" value="1"/>
</dbReference>
<organism evidence="6 7">
    <name type="scientific">Idiomarina baltica</name>
    <dbReference type="NCBI Taxonomy" id="190892"/>
    <lineage>
        <taxon>Bacteria</taxon>
        <taxon>Pseudomonadati</taxon>
        <taxon>Pseudomonadota</taxon>
        <taxon>Gammaproteobacteria</taxon>
        <taxon>Alteromonadales</taxon>
        <taxon>Idiomarinaceae</taxon>
        <taxon>Idiomarina</taxon>
    </lineage>
</organism>
<name>A0A348WP88_9GAMM</name>
<comment type="similarity">
    <text evidence="1">Belongs to the LysR transcriptional regulatory family.</text>
</comment>
<evidence type="ECO:0000313" key="7">
    <source>
        <dbReference type="Proteomes" id="UP000262878"/>
    </source>
</evidence>
<dbReference type="GO" id="GO:0003700">
    <property type="term" value="F:DNA-binding transcription factor activity"/>
    <property type="evidence" value="ECO:0007669"/>
    <property type="project" value="InterPro"/>
</dbReference>
<evidence type="ECO:0000256" key="1">
    <source>
        <dbReference type="ARBA" id="ARBA00009437"/>
    </source>
</evidence>
<keyword evidence="4" id="KW-0804">Transcription</keyword>
<dbReference type="Gene3D" id="1.10.10.10">
    <property type="entry name" value="Winged helix-like DNA-binding domain superfamily/Winged helix DNA-binding domain"/>
    <property type="match status" value="1"/>
</dbReference>
<accession>A0A348WP88</accession>
<dbReference type="STRING" id="314276.OS145_11801"/>
<evidence type="ECO:0000313" key="6">
    <source>
        <dbReference type="EMBL" id="HAR56350.1"/>
    </source>
</evidence>
<dbReference type="InterPro" id="IPR000847">
    <property type="entry name" value="LysR_HTH_N"/>
</dbReference>
<dbReference type="PANTHER" id="PTHR30126">
    <property type="entry name" value="HTH-TYPE TRANSCRIPTIONAL REGULATOR"/>
    <property type="match status" value="1"/>
</dbReference>
<dbReference type="InterPro" id="IPR036388">
    <property type="entry name" value="WH-like_DNA-bd_sf"/>
</dbReference>
<reference evidence="6 7" key="1">
    <citation type="journal article" date="2018" name="Nat. Biotechnol.">
        <title>A standardized bacterial taxonomy based on genome phylogeny substantially revises the tree of life.</title>
        <authorList>
            <person name="Parks D.H."/>
            <person name="Chuvochina M."/>
            <person name="Waite D.W."/>
            <person name="Rinke C."/>
            <person name="Skarshewski A."/>
            <person name="Chaumeil P.A."/>
            <person name="Hugenholtz P."/>
        </authorList>
    </citation>
    <scope>NUCLEOTIDE SEQUENCE [LARGE SCALE GENOMIC DNA]</scope>
    <source>
        <strain evidence="6">UBA9360</strain>
    </source>
</reference>
<dbReference type="SUPFAM" id="SSF46785">
    <property type="entry name" value="Winged helix' DNA-binding domain"/>
    <property type="match status" value="1"/>
</dbReference>
<evidence type="ECO:0000256" key="4">
    <source>
        <dbReference type="ARBA" id="ARBA00023163"/>
    </source>
</evidence>
<dbReference type="PRINTS" id="PR00039">
    <property type="entry name" value="HTHLYSR"/>
</dbReference>
<evidence type="ECO:0000256" key="3">
    <source>
        <dbReference type="ARBA" id="ARBA00023125"/>
    </source>
</evidence>
<dbReference type="SUPFAM" id="SSF53850">
    <property type="entry name" value="Periplasmic binding protein-like II"/>
    <property type="match status" value="1"/>
</dbReference>
<dbReference type="InterPro" id="IPR005119">
    <property type="entry name" value="LysR_subst-bd"/>
</dbReference>
<dbReference type="GO" id="GO:0000976">
    <property type="term" value="F:transcription cis-regulatory region binding"/>
    <property type="evidence" value="ECO:0007669"/>
    <property type="project" value="TreeGrafter"/>
</dbReference>
<proteinExistence type="inferred from homology"/>
<sequence>MNYRHLYYFWSVAKTGHLTHTAQQLHVSQSALSSQIKQLEEWLGQTLFEREGRRLKLTQAGYIAKQYADRIFAEGQSLVEQLKQGKTSQTSVVRIGHASTMSRNFVEQFIASLMSPSPQPFRLHSMSTHQLLTELAEHRIDIALANTDVAGHDEDIWQSRLLARQPVSIIGVPGLPIQSLSDPALKERAWVLPPTSAPLRSGFDMLATQYQWAPRVIAEADDMAMLRLLARDGGALAVIPDVVVKDELDSQRLQRYVTLPNLFEQFYAITIKQPFQHPWLSRLLARYD</sequence>
<dbReference type="RefSeq" id="WP_006955049.1">
    <property type="nucleotide sequence ID" value="NZ_DAIRLQ010000021.1"/>
</dbReference>
<dbReference type="PANTHER" id="PTHR30126:SF98">
    <property type="entry name" value="HTH-TYPE TRANSCRIPTIONAL ACTIVATOR BAUR"/>
    <property type="match status" value="1"/>
</dbReference>
<evidence type="ECO:0000259" key="5">
    <source>
        <dbReference type="PROSITE" id="PS50931"/>
    </source>
</evidence>
<gene>
    <name evidence="6" type="ORF">DCR58_06135</name>
</gene>
<dbReference type="EMBL" id="DMUP01000140">
    <property type="protein sequence ID" value="HAR56350.1"/>
    <property type="molecule type" value="Genomic_DNA"/>
</dbReference>
<evidence type="ECO:0000256" key="2">
    <source>
        <dbReference type="ARBA" id="ARBA00023015"/>
    </source>
</evidence>
<comment type="caution">
    <text evidence="6">The sequence shown here is derived from an EMBL/GenBank/DDBJ whole genome shotgun (WGS) entry which is preliminary data.</text>
</comment>
<dbReference type="Gene3D" id="3.40.190.290">
    <property type="match status" value="1"/>
</dbReference>
<protein>
    <submittedName>
        <fullName evidence="6">LysR family transcriptional regulator</fullName>
    </submittedName>
</protein>
<feature type="domain" description="HTH lysR-type" evidence="5">
    <location>
        <begin position="1"/>
        <end position="58"/>
    </location>
</feature>
<dbReference type="Pfam" id="PF03466">
    <property type="entry name" value="LysR_substrate"/>
    <property type="match status" value="1"/>
</dbReference>
<dbReference type="InterPro" id="IPR036390">
    <property type="entry name" value="WH_DNA-bd_sf"/>
</dbReference>
<dbReference type="PROSITE" id="PS50931">
    <property type="entry name" value="HTH_LYSR"/>
    <property type="match status" value="1"/>
</dbReference>